<dbReference type="Proteomes" id="UP000073604">
    <property type="component" value="Chromosome"/>
</dbReference>
<dbReference type="Pfam" id="PF01886">
    <property type="entry name" value="DUF61"/>
    <property type="match status" value="1"/>
</dbReference>
<reference evidence="3" key="1">
    <citation type="submission" date="2016-03" db="EMBL/GenBank/DDBJ databases">
        <authorList>
            <person name="Oger P.M."/>
        </authorList>
    </citation>
    <scope>NUCLEOTIDE SEQUENCE [LARGE SCALE GENOMIC DNA]</scope>
    <source>
        <strain evidence="3">OG-1</strain>
    </source>
</reference>
<organism evidence="2 3">
    <name type="scientific">Thermococcus peptonophilus</name>
    <dbReference type="NCBI Taxonomy" id="53952"/>
    <lineage>
        <taxon>Archaea</taxon>
        <taxon>Methanobacteriati</taxon>
        <taxon>Methanobacteriota</taxon>
        <taxon>Thermococci</taxon>
        <taxon>Thermococcales</taxon>
        <taxon>Thermococcaceae</taxon>
        <taxon>Thermococcus</taxon>
    </lineage>
</organism>
<dbReference type="AlphaFoldDB" id="A0A142CVI7"/>
<dbReference type="GeneID" id="27140119"/>
<dbReference type="PIRSF" id="PIRSF005264">
    <property type="entry name" value="UCP005264"/>
    <property type="match status" value="1"/>
</dbReference>
<dbReference type="InterPro" id="IPR002746">
    <property type="entry name" value="UPF0216"/>
</dbReference>
<comment type="similarity">
    <text evidence="1">Belongs to the UPF0216 family.</text>
</comment>
<dbReference type="OrthoDB" id="18795at2157"/>
<proteinExistence type="inferred from homology"/>
<dbReference type="STRING" id="53952.A0127_06185"/>
<dbReference type="HAMAP" id="MF_00585">
    <property type="entry name" value="UPF0216"/>
    <property type="match status" value="1"/>
</dbReference>
<gene>
    <name evidence="2" type="ORF">A0127_06185</name>
</gene>
<accession>A0A142CVI7</accession>
<evidence type="ECO:0000313" key="2">
    <source>
        <dbReference type="EMBL" id="AMQ18789.1"/>
    </source>
</evidence>
<name>A0A142CVI7_9EURY</name>
<protein>
    <recommendedName>
        <fullName evidence="1">UPF0216 protein A0127_06185</fullName>
    </recommendedName>
</protein>
<sequence length="135" mass="15932">MSKIEDILNREIMRVNLHLPRRRVTLGDLIDGGKDYVTLRDGSRHYFRSSELEYLSSILDEDEKNRLMLPIVLEISTVDRGYFRVRGKIEVKVIETVLGQFDPLEEKSEGRYPRYLLPRIRRVLPTTTTYAFIME</sequence>
<dbReference type="NCBIfam" id="NF003153">
    <property type="entry name" value="PRK04115.1"/>
    <property type="match status" value="1"/>
</dbReference>
<evidence type="ECO:0000256" key="1">
    <source>
        <dbReference type="HAMAP-Rule" id="MF_00585"/>
    </source>
</evidence>
<keyword evidence="3" id="KW-1185">Reference proteome</keyword>
<dbReference type="KEGG" id="tpep:A0127_06185"/>
<dbReference type="RefSeq" id="WP_062389337.1">
    <property type="nucleotide sequence ID" value="NZ_CP014750.1"/>
</dbReference>
<evidence type="ECO:0000313" key="3">
    <source>
        <dbReference type="Proteomes" id="UP000073604"/>
    </source>
</evidence>
<dbReference type="EMBL" id="CP014750">
    <property type="protein sequence ID" value="AMQ18789.1"/>
    <property type="molecule type" value="Genomic_DNA"/>
</dbReference>